<accession>U9UAF8</accession>
<dbReference type="EMBL" id="KI284758">
    <property type="protein sequence ID" value="ESA12596.1"/>
    <property type="molecule type" value="Genomic_DNA"/>
</dbReference>
<gene>
    <name evidence="1" type="ORF">GLOINDRAFT_26956</name>
</gene>
<protein>
    <submittedName>
        <fullName evidence="1">Uncharacterized protein</fullName>
    </submittedName>
</protein>
<sequence length="57" mass="6730">MTSSISVNYHLLYLITWVSYESSFLLCRNQYLSDRTRDEIDSLSARDAANDKYINYN</sequence>
<dbReference type="AlphaFoldDB" id="U9UAF8"/>
<organism evidence="1">
    <name type="scientific">Rhizophagus irregularis (strain DAOM 181602 / DAOM 197198 / MUCL 43194)</name>
    <name type="common">Arbuscular mycorrhizal fungus</name>
    <name type="synonym">Glomus intraradices</name>
    <dbReference type="NCBI Taxonomy" id="747089"/>
    <lineage>
        <taxon>Eukaryota</taxon>
        <taxon>Fungi</taxon>
        <taxon>Fungi incertae sedis</taxon>
        <taxon>Mucoromycota</taxon>
        <taxon>Glomeromycotina</taxon>
        <taxon>Glomeromycetes</taxon>
        <taxon>Glomerales</taxon>
        <taxon>Glomeraceae</taxon>
        <taxon>Rhizophagus</taxon>
    </lineage>
</organism>
<proteinExistence type="predicted"/>
<name>U9UAF8_RHIID</name>
<dbReference type="HOGENOM" id="CLU_2997591_0_0_1"/>
<evidence type="ECO:0000313" key="1">
    <source>
        <dbReference type="EMBL" id="ESA12596.1"/>
    </source>
</evidence>
<reference evidence="1" key="1">
    <citation type="submission" date="2013-07" db="EMBL/GenBank/DDBJ databases">
        <title>The genome of an arbuscular mycorrhizal fungus provides insights into the evolution of the oldest plant symbiosis.</title>
        <authorList>
            <consortium name="DOE Joint Genome Institute"/>
            <person name="Tisserant E."/>
            <person name="Malbreil M."/>
            <person name="Kuo A."/>
            <person name="Kohler A."/>
            <person name="Symeonidi A."/>
            <person name="Balestrini R."/>
            <person name="Charron P."/>
            <person name="Duensing N."/>
            <person name="Frei-dit-Frey N."/>
            <person name="Gianinazzi-Pearson V."/>
            <person name="Gilbert B."/>
            <person name="Handa Y."/>
            <person name="Hijri M."/>
            <person name="Kaul R."/>
            <person name="Kawaguchi M."/>
            <person name="Krajinski F."/>
            <person name="Lammers P."/>
            <person name="Lapierre D."/>
            <person name="Masclaux F.G."/>
            <person name="Murat C."/>
            <person name="Morin E."/>
            <person name="Ndikumana S."/>
            <person name="Pagni M."/>
            <person name="Petitpierre D."/>
            <person name="Requena N."/>
            <person name="Rosikiewicz P."/>
            <person name="Riley R."/>
            <person name="Saito K."/>
            <person name="San Clemente H."/>
            <person name="Shapiro H."/>
            <person name="van Tuinen D."/>
            <person name="Becard G."/>
            <person name="Bonfante P."/>
            <person name="Paszkowski U."/>
            <person name="Shachar-Hill Y."/>
            <person name="Young J.P."/>
            <person name="Sanders I.R."/>
            <person name="Henrissat B."/>
            <person name="Rensing S.A."/>
            <person name="Grigoriev I.V."/>
            <person name="Corradi N."/>
            <person name="Roux C."/>
            <person name="Martin F."/>
        </authorList>
    </citation>
    <scope>NUCLEOTIDE SEQUENCE</scope>
    <source>
        <strain evidence="1">DAOM 197198</strain>
    </source>
</reference>